<name>A0A9X0CCR6_9CNID</name>
<feature type="region of interest" description="Disordered" evidence="1">
    <location>
        <begin position="42"/>
        <end position="67"/>
    </location>
</feature>
<feature type="compositionally biased region" description="Basic residues" evidence="1">
    <location>
        <begin position="19"/>
        <end position="28"/>
    </location>
</feature>
<evidence type="ECO:0000313" key="2">
    <source>
        <dbReference type="EMBL" id="KAJ7323778.1"/>
    </source>
</evidence>
<organism evidence="2 3">
    <name type="scientific">Desmophyllum pertusum</name>
    <dbReference type="NCBI Taxonomy" id="174260"/>
    <lineage>
        <taxon>Eukaryota</taxon>
        <taxon>Metazoa</taxon>
        <taxon>Cnidaria</taxon>
        <taxon>Anthozoa</taxon>
        <taxon>Hexacorallia</taxon>
        <taxon>Scleractinia</taxon>
        <taxon>Caryophylliina</taxon>
        <taxon>Caryophylliidae</taxon>
        <taxon>Desmophyllum</taxon>
    </lineage>
</organism>
<dbReference type="AlphaFoldDB" id="A0A9X0CCR6"/>
<protein>
    <submittedName>
        <fullName evidence="2">Uncharacterized protein</fullName>
    </submittedName>
</protein>
<dbReference type="EMBL" id="MU827810">
    <property type="protein sequence ID" value="KAJ7323778.1"/>
    <property type="molecule type" value="Genomic_DNA"/>
</dbReference>
<feature type="compositionally biased region" description="Basic and acidic residues" evidence="1">
    <location>
        <begin position="9"/>
        <end position="18"/>
    </location>
</feature>
<evidence type="ECO:0000313" key="3">
    <source>
        <dbReference type="Proteomes" id="UP001163046"/>
    </source>
</evidence>
<dbReference type="Proteomes" id="UP001163046">
    <property type="component" value="Unassembled WGS sequence"/>
</dbReference>
<proteinExistence type="predicted"/>
<evidence type="ECO:0000256" key="1">
    <source>
        <dbReference type="SAM" id="MobiDB-lite"/>
    </source>
</evidence>
<feature type="region of interest" description="Disordered" evidence="1">
    <location>
        <begin position="1"/>
        <end position="28"/>
    </location>
</feature>
<sequence length="67" mass="7512">MSINNNGESKSEVTEGKRVKNTPKRRKFRSFSLADTAILLGSLSRGKANNDNGEERSQLTTGWFKPR</sequence>
<keyword evidence="3" id="KW-1185">Reference proteome</keyword>
<accession>A0A9X0CCR6</accession>
<gene>
    <name evidence="2" type="ORF">OS493_030567</name>
</gene>
<comment type="caution">
    <text evidence="2">The sequence shown here is derived from an EMBL/GenBank/DDBJ whole genome shotgun (WGS) entry which is preliminary data.</text>
</comment>
<reference evidence="2" key="1">
    <citation type="submission" date="2023-01" db="EMBL/GenBank/DDBJ databases">
        <title>Genome assembly of the deep-sea coral Lophelia pertusa.</title>
        <authorList>
            <person name="Herrera S."/>
            <person name="Cordes E."/>
        </authorList>
    </citation>
    <scope>NUCLEOTIDE SEQUENCE</scope>
    <source>
        <strain evidence="2">USNM1676648</strain>
        <tissue evidence="2">Polyp</tissue>
    </source>
</reference>